<evidence type="ECO:0000256" key="4">
    <source>
        <dbReference type="ARBA" id="ARBA00023136"/>
    </source>
</evidence>
<evidence type="ECO:0000256" key="2">
    <source>
        <dbReference type="ARBA" id="ARBA00022692"/>
    </source>
</evidence>
<dbReference type="InParanoid" id="A0A667ZSS7"/>
<dbReference type="AlphaFoldDB" id="A0A667ZSS7"/>
<keyword evidence="9" id="KW-1185">Reference proteome</keyword>
<dbReference type="PANTHER" id="PTHR22776">
    <property type="entry name" value="MARVEL-CONTAINING POTENTIAL LIPID RAFT-ASSOCIATED PROTEIN"/>
    <property type="match status" value="1"/>
</dbReference>
<feature type="transmembrane region" description="Helical" evidence="6">
    <location>
        <begin position="54"/>
        <end position="77"/>
    </location>
</feature>
<protein>
    <submittedName>
        <fullName evidence="8">Mal, T cell differentiation protein b</fullName>
    </submittedName>
</protein>
<dbReference type="FunCoup" id="A0A667ZSS7">
    <property type="interactions" value="495"/>
</dbReference>
<name>A0A667ZSS7_9TELE</name>
<comment type="subcellular location">
    <subcellularLocation>
        <location evidence="1">Membrane</location>
        <topology evidence="1">Multi-pass membrane protein</topology>
    </subcellularLocation>
</comment>
<feature type="domain" description="MARVEL" evidence="7">
    <location>
        <begin position="18"/>
        <end position="151"/>
    </location>
</feature>
<dbReference type="GO" id="GO:0019911">
    <property type="term" value="F:structural constituent of myelin sheath"/>
    <property type="evidence" value="ECO:0007669"/>
    <property type="project" value="TreeGrafter"/>
</dbReference>
<dbReference type="PROSITE" id="PS51225">
    <property type="entry name" value="MARVEL"/>
    <property type="match status" value="1"/>
</dbReference>
<keyword evidence="2 5" id="KW-0812">Transmembrane</keyword>
<evidence type="ECO:0000256" key="5">
    <source>
        <dbReference type="PROSITE-ProRule" id="PRU00581"/>
    </source>
</evidence>
<dbReference type="PRINTS" id="PR01884">
    <property type="entry name" value="MALPROTEIN"/>
</dbReference>
<evidence type="ECO:0000313" key="9">
    <source>
        <dbReference type="Proteomes" id="UP000472263"/>
    </source>
</evidence>
<evidence type="ECO:0000259" key="7">
    <source>
        <dbReference type="PROSITE" id="PS51225"/>
    </source>
</evidence>
<reference evidence="8" key="1">
    <citation type="submission" date="2019-06" db="EMBL/GenBank/DDBJ databases">
        <authorList>
            <consortium name="Wellcome Sanger Institute Data Sharing"/>
        </authorList>
    </citation>
    <scope>NUCLEOTIDE SEQUENCE [LARGE SCALE GENOMIC DNA]</scope>
</reference>
<evidence type="ECO:0000256" key="3">
    <source>
        <dbReference type="ARBA" id="ARBA00022989"/>
    </source>
</evidence>
<dbReference type="RefSeq" id="XP_029925779.1">
    <property type="nucleotide sequence ID" value="XM_030069919.1"/>
</dbReference>
<keyword evidence="4 5" id="KW-0472">Membrane</keyword>
<gene>
    <name evidence="8" type="primary">LOC115372219</name>
</gene>
<evidence type="ECO:0000256" key="6">
    <source>
        <dbReference type="SAM" id="Phobius"/>
    </source>
</evidence>
<dbReference type="GeneTree" id="ENSGT00940000154987"/>
<dbReference type="Ensembl" id="ENSMMDT00005044816.1">
    <property type="protein sequence ID" value="ENSMMDP00005043937.1"/>
    <property type="gene ID" value="ENSMMDG00005020162.1"/>
</dbReference>
<keyword evidence="3 6" id="KW-1133">Transmembrane helix</keyword>
<dbReference type="InterPro" id="IPR008253">
    <property type="entry name" value="Marvel"/>
</dbReference>
<dbReference type="GO" id="GO:0042552">
    <property type="term" value="P:myelination"/>
    <property type="evidence" value="ECO:0007669"/>
    <property type="project" value="TreeGrafter"/>
</dbReference>
<feature type="transmembrane region" description="Helical" evidence="6">
    <location>
        <begin position="89"/>
        <end position="112"/>
    </location>
</feature>
<dbReference type="InterPro" id="IPR050578">
    <property type="entry name" value="MARVEL-CKLF_proteins"/>
</dbReference>
<dbReference type="InterPro" id="IPR013295">
    <property type="entry name" value="MAL"/>
</dbReference>
<dbReference type="Proteomes" id="UP000472263">
    <property type="component" value="Chromosome 15"/>
</dbReference>
<proteinExistence type="predicted"/>
<evidence type="ECO:0000256" key="1">
    <source>
        <dbReference type="ARBA" id="ARBA00004141"/>
    </source>
</evidence>
<dbReference type="Pfam" id="PF01284">
    <property type="entry name" value="MARVEL"/>
    <property type="match status" value="1"/>
</dbReference>
<organism evidence="8 9">
    <name type="scientific">Myripristis murdjan</name>
    <name type="common">pinecone soldierfish</name>
    <dbReference type="NCBI Taxonomy" id="586833"/>
    <lineage>
        <taxon>Eukaryota</taxon>
        <taxon>Metazoa</taxon>
        <taxon>Chordata</taxon>
        <taxon>Craniata</taxon>
        <taxon>Vertebrata</taxon>
        <taxon>Euteleostomi</taxon>
        <taxon>Actinopterygii</taxon>
        <taxon>Neopterygii</taxon>
        <taxon>Teleostei</taxon>
        <taxon>Neoteleostei</taxon>
        <taxon>Acanthomorphata</taxon>
        <taxon>Holocentriformes</taxon>
        <taxon>Holocentridae</taxon>
        <taxon>Myripristis</taxon>
    </lineage>
</organism>
<sequence>MAATTAQPMGSLPSGLGICTTAPDIFYLPELVFGGLVWILVASTHVDPPNPLGWVMFVSVFCFVMTFLWMIIFAAGGHKNSSGWAAADFAYHGLAAFFYLSAAVDLAYITFLKKDGSEYRIYQIDIAAVVFAYVATLLYFIHVILSSIRWKNF</sequence>
<feature type="transmembrane region" description="Helical" evidence="6">
    <location>
        <begin position="25"/>
        <end position="42"/>
    </location>
</feature>
<evidence type="ECO:0000313" key="8">
    <source>
        <dbReference type="Ensembl" id="ENSMMDP00005043937.1"/>
    </source>
</evidence>
<feature type="transmembrane region" description="Helical" evidence="6">
    <location>
        <begin position="124"/>
        <end position="145"/>
    </location>
</feature>
<reference evidence="8" key="2">
    <citation type="submission" date="2025-08" db="UniProtKB">
        <authorList>
            <consortium name="Ensembl"/>
        </authorList>
    </citation>
    <scope>IDENTIFICATION</scope>
</reference>
<accession>A0A667ZSS7</accession>
<reference evidence="8" key="3">
    <citation type="submission" date="2025-09" db="UniProtKB">
        <authorList>
            <consortium name="Ensembl"/>
        </authorList>
    </citation>
    <scope>IDENTIFICATION</scope>
</reference>
<dbReference type="GO" id="GO:0016020">
    <property type="term" value="C:membrane"/>
    <property type="evidence" value="ECO:0007669"/>
    <property type="project" value="UniProtKB-SubCell"/>
</dbReference>
<dbReference type="GeneID" id="115372219"/>
<dbReference type="PANTHER" id="PTHR22776:SF88">
    <property type="entry name" value="MAL-LIKE PROTEIN-RELATED"/>
    <property type="match status" value="1"/>
</dbReference>